<evidence type="ECO:0008006" key="4">
    <source>
        <dbReference type="Google" id="ProtNLM"/>
    </source>
</evidence>
<feature type="region of interest" description="Disordered" evidence="1">
    <location>
        <begin position="360"/>
        <end position="394"/>
    </location>
</feature>
<gene>
    <name evidence="2" type="ORF">PGLA2088_LOCUS34112</name>
</gene>
<protein>
    <recommendedName>
        <fullName evidence="4">DUF4185 domain-containing protein</fullName>
    </recommendedName>
</protein>
<accession>A0A813KRQ1</accession>
<feature type="non-terminal residue" evidence="2">
    <location>
        <position position="412"/>
    </location>
</feature>
<name>A0A813KRQ1_POLGL</name>
<feature type="compositionally biased region" description="Low complexity" evidence="1">
    <location>
        <begin position="365"/>
        <end position="388"/>
    </location>
</feature>
<dbReference type="AlphaFoldDB" id="A0A813KRQ1"/>
<evidence type="ECO:0000313" key="3">
    <source>
        <dbReference type="Proteomes" id="UP000626109"/>
    </source>
</evidence>
<comment type="caution">
    <text evidence="2">The sequence shown here is derived from an EMBL/GenBank/DDBJ whole genome shotgun (WGS) entry which is preliminary data.</text>
</comment>
<reference evidence="2" key="1">
    <citation type="submission" date="2021-02" db="EMBL/GenBank/DDBJ databases">
        <authorList>
            <person name="Dougan E. K."/>
            <person name="Rhodes N."/>
            <person name="Thang M."/>
            <person name="Chan C."/>
        </authorList>
    </citation>
    <scope>NUCLEOTIDE SEQUENCE</scope>
</reference>
<sequence>DALGAWDFQVTAAADLQPMFELEDGDESHWLGADCATSLPGVGPGGSTLWVFQDTLVGAFDKSAGRRSVRCMPHNSLGVASRIRTDPPLPMRHLVRGDCTGNQPGLNGFFAPPNTSQFYWVETGARNSEGKLVLFAQRMSLPCGIGCTQYGIDMIEVEDEISWNYSTRELPATYWVEGMSWPTAIAEDGSMLFLLGIYGSSAILARIPRAAFGSNWEALNFYCLDGDELPVWLPVPDNGVQFLNLVRLFEGAAPETSLEYNAHLKKWLTISIPFQTPYLQVRLADAPTGPWSAAETIYRIPPPWGAAPAFAYSPKSHRELTKRPDELILTYLSNSRNDTFVAHEPRVYVPQVLRVQLVPKKEPQTQEQKQQQKQQQQQLHQQQQQQQQEAGFFALDRFREDRSSDFAGMPWI</sequence>
<dbReference type="Proteomes" id="UP000626109">
    <property type="component" value="Unassembled WGS sequence"/>
</dbReference>
<dbReference type="EMBL" id="CAJNNW010031166">
    <property type="protein sequence ID" value="CAE8706300.1"/>
    <property type="molecule type" value="Genomic_DNA"/>
</dbReference>
<evidence type="ECO:0000256" key="1">
    <source>
        <dbReference type="SAM" id="MobiDB-lite"/>
    </source>
</evidence>
<proteinExistence type="predicted"/>
<evidence type="ECO:0000313" key="2">
    <source>
        <dbReference type="EMBL" id="CAE8706300.1"/>
    </source>
</evidence>
<organism evidence="2 3">
    <name type="scientific">Polarella glacialis</name>
    <name type="common">Dinoflagellate</name>
    <dbReference type="NCBI Taxonomy" id="89957"/>
    <lineage>
        <taxon>Eukaryota</taxon>
        <taxon>Sar</taxon>
        <taxon>Alveolata</taxon>
        <taxon>Dinophyceae</taxon>
        <taxon>Suessiales</taxon>
        <taxon>Suessiaceae</taxon>
        <taxon>Polarella</taxon>
    </lineage>
</organism>